<name>A0A4Y2TS60_ARAVE</name>
<feature type="non-terminal residue" evidence="1">
    <location>
        <position position="1"/>
    </location>
</feature>
<keyword evidence="2" id="KW-1185">Reference proteome</keyword>
<reference evidence="1 2" key="1">
    <citation type="journal article" date="2019" name="Sci. Rep.">
        <title>Orb-weaving spider Araneus ventricosus genome elucidates the spidroin gene catalogue.</title>
        <authorList>
            <person name="Kono N."/>
            <person name="Nakamura H."/>
            <person name="Ohtoshi R."/>
            <person name="Moran D.A.P."/>
            <person name="Shinohara A."/>
            <person name="Yoshida Y."/>
            <person name="Fujiwara M."/>
            <person name="Mori M."/>
            <person name="Tomita M."/>
            <person name="Arakawa K."/>
        </authorList>
    </citation>
    <scope>NUCLEOTIDE SEQUENCE [LARGE SCALE GENOMIC DNA]</scope>
</reference>
<dbReference type="AlphaFoldDB" id="A0A4Y2TS60"/>
<evidence type="ECO:0000313" key="1">
    <source>
        <dbReference type="EMBL" id="GBO03473.1"/>
    </source>
</evidence>
<dbReference type="EMBL" id="BGPR01030761">
    <property type="protein sequence ID" value="GBO03473.1"/>
    <property type="molecule type" value="Genomic_DNA"/>
</dbReference>
<organism evidence="1 2">
    <name type="scientific">Araneus ventricosus</name>
    <name type="common">Orbweaver spider</name>
    <name type="synonym">Epeira ventricosa</name>
    <dbReference type="NCBI Taxonomy" id="182803"/>
    <lineage>
        <taxon>Eukaryota</taxon>
        <taxon>Metazoa</taxon>
        <taxon>Ecdysozoa</taxon>
        <taxon>Arthropoda</taxon>
        <taxon>Chelicerata</taxon>
        <taxon>Arachnida</taxon>
        <taxon>Araneae</taxon>
        <taxon>Araneomorphae</taxon>
        <taxon>Entelegynae</taxon>
        <taxon>Araneoidea</taxon>
        <taxon>Araneidae</taxon>
        <taxon>Araneus</taxon>
    </lineage>
</organism>
<gene>
    <name evidence="1" type="ORF">AVEN_216237_1</name>
</gene>
<sequence length="80" mass="8868">EATKRYRSCIHQLRYQAIEELSPTFRSIRCQLTDSRHDSNMGTESRALIAISGQGPAPTGGDIFRHPSAYLSGSFSSTYS</sequence>
<proteinExistence type="predicted"/>
<protein>
    <submittedName>
        <fullName evidence="1">Uncharacterized protein</fullName>
    </submittedName>
</protein>
<dbReference type="Proteomes" id="UP000499080">
    <property type="component" value="Unassembled WGS sequence"/>
</dbReference>
<accession>A0A4Y2TS60</accession>
<comment type="caution">
    <text evidence="1">The sequence shown here is derived from an EMBL/GenBank/DDBJ whole genome shotgun (WGS) entry which is preliminary data.</text>
</comment>
<evidence type="ECO:0000313" key="2">
    <source>
        <dbReference type="Proteomes" id="UP000499080"/>
    </source>
</evidence>